<organism evidence="2 3">
    <name type="scientific">Pisolithus microcarpus 441</name>
    <dbReference type="NCBI Taxonomy" id="765257"/>
    <lineage>
        <taxon>Eukaryota</taxon>
        <taxon>Fungi</taxon>
        <taxon>Dikarya</taxon>
        <taxon>Basidiomycota</taxon>
        <taxon>Agaricomycotina</taxon>
        <taxon>Agaricomycetes</taxon>
        <taxon>Agaricomycetidae</taxon>
        <taxon>Boletales</taxon>
        <taxon>Sclerodermatineae</taxon>
        <taxon>Pisolithaceae</taxon>
        <taxon>Pisolithus</taxon>
    </lineage>
</organism>
<dbReference type="Proteomes" id="UP000054018">
    <property type="component" value="Unassembled WGS sequence"/>
</dbReference>
<accession>A0A0C9ZKU5</accession>
<protein>
    <submittedName>
        <fullName evidence="2">Uncharacterized protein</fullName>
    </submittedName>
</protein>
<dbReference type="OrthoDB" id="3252362at2759"/>
<dbReference type="EMBL" id="KN833763">
    <property type="protein sequence ID" value="KIK20528.1"/>
    <property type="molecule type" value="Genomic_DNA"/>
</dbReference>
<dbReference type="AlphaFoldDB" id="A0A0C9ZKU5"/>
<proteinExistence type="predicted"/>
<dbReference type="HOGENOM" id="CLU_1856096_0_0_1"/>
<evidence type="ECO:0000313" key="2">
    <source>
        <dbReference type="EMBL" id="KIK20528.1"/>
    </source>
</evidence>
<reference evidence="3" key="2">
    <citation type="submission" date="2015-01" db="EMBL/GenBank/DDBJ databases">
        <title>Evolutionary Origins and Diversification of the Mycorrhizal Mutualists.</title>
        <authorList>
            <consortium name="DOE Joint Genome Institute"/>
            <consortium name="Mycorrhizal Genomics Consortium"/>
            <person name="Kohler A."/>
            <person name="Kuo A."/>
            <person name="Nagy L.G."/>
            <person name="Floudas D."/>
            <person name="Copeland A."/>
            <person name="Barry K.W."/>
            <person name="Cichocki N."/>
            <person name="Veneault-Fourrey C."/>
            <person name="LaButti K."/>
            <person name="Lindquist E.A."/>
            <person name="Lipzen A."/>
            <person name="Lundell T."/>
            <person name="Morin E."/>
            <person name="Murat C."/>
            <person name="Riley R."/>
            <person name="Ohm R."/>
            <person name="Sun H."/>
            <person name="Tunlid A."/>
            <person name="Henrissat B."/>
            <person name="Grigoriev I.V."/>
            <person name="Hibbett D.S."/>
            <person name="Martin F."/>
        </authorList>
    </citation>
    <scope>NUCLEOTIDE SEQUENCE [LARGE SCALE GENOMIC DNA]</scope>
    <source>
        <strain evidence="3">441</strain>
    </source>
</reference>
<feature type="region of interest" description="Disordered" evidence="1">
    <location>
        <begin position="70"/>
        <end position="92"/>
    </location>
</feature>
<name>A0A0C9ZKU5_9AGAM</name>
<sequence length="138" mass="15374">MATLLGSTDGYNTEYPERLHIDYAKDAYRVSNKRDYVEQMALWLQWQEAIYHESAYLAWRQLKTPLCGDSVDDDSSDIGKAGSVSELGEQSGNTCGQLRDIASSTAAQQQSGKMSIYWHTPWTIQSSRPAGQGPLQGH</sequence>
<evidence type="ECO:0000256" key="1">
    <source>
        <dbReference type="SAM" id="MobiDB-lite"/>
    </source>
</evidence>
<evidence type="ECO:0000313" key="3">
    <source>
        <dbReference type="Proteomes" id="UP000054018"/>
    </source>
</evidence>
<gene>
    <name evidence="2" type="ORF">PISMIDRAFT_12909</name>
</gene>
<keyword evidence="3" id="KW-1185">Reference proteome</keyword>
<dbReference type="STRING" id="765257.A0A0C9ZKU5"/>
<reference evidence="2 3" key="1">
    <citation type="submission" date="2014-04" db="EMBL/GenBank/DDBJ databases">
        <authorList>
            <consortium name="DOE Joint Genome Institute"/>
            <person name="Kuo A."/>
            <person name="Kohler A."/>
            <person name="Costa M.D."/>
            <person name="Nagy L.G."/>
            <person name="Floudas D."/>
            <person name="Copeland A."/>
            <person name="Barry K.W."/>
            <person name="Cichocki N."/>
            <person name="Veneault-Fourrey C."/>
            <person name="LaButti K."/>
            <person name="Lindquist E.A."/>
            <person name="Lipzen A."/>
            <person name="Lundell T."/>
            <person name="Morin E."/>
            <person name="Murat C."/>
            <person name="Sun H."/>
            <person name="Tunlid A."/>
            <person name="Henrissat B."/>
            <person name="Grigoriev I.V."/>
            <person name="Hibbett D.S."/>
            <person name="Martin F."/>
            <person name="Nordberg H.P."/>
            <person name="Cantor M.N."/>
            <person name="Hua S.X."/>
        </authorList>
    </citation>
    <scope>NUCLEOTIDE SEQUENCE [LARGE SCALE GENOMIC DNA]</scope>
    <source>
        <strain evidence="2 3">441</strain>
    </source>
</reference>